<evidence type="ECO:0000313" key="2">
    <source>
        <dbReference type="Proteomes" id="UP000051733"/>
    </source>
</evidence>
<organism evidence="1 2">
    <name type="scientific">Paucilactobacillus vaccinostercus DSM 20634</name>
    <dbReference type="NCBI Taxonomy" id="1423813"/>
    <lineage>
        <taxon>Bacteria</taxon>
        <taxon>Bacillati</taxon>
        <taxon>Bacillota</taxon>
        <taxon>Bacilli</taxon>
        <taxon>Lactobacillales</taxon>
        <taxon>Lactobacillaceae</taxon>
        <taxon>Paucilactobacillus</taxon>
    </lineage>
</organism>
<gene>
    <name evidence="1" type="ORF">FC26_GL001832</name>
</gene>
<accession>A0A0R2A737</accession>
<reference evidence="1 2" key="1">
    <citation type="journal article" date="2015" name="Genome Announc.">
        <title>Expanding the biotechnology potential of lactobacilli through comparative genomics of 213 strains and associated genera.</title>
        <authorList>
            <person name="Sun Z."/>
            <person name="Harris H.M."/>
            <person name="McCann A."/>
            <person name="Guo C."/>
            <person name="Argimon S."/>
            <person name="Zhang W."/>
            <person name="Yang X."/>
            <person name="Jeffery I.B."/>
            <person name="Cooney J.C."/>
            <person name="Kagawa T.F."/>
            <person name="Liu W."/>
            <person name="Song Y."/>
            <person name="Salvetti E."/>
            <person name="Wrobel A."/>
            <person name="Rasinkangas P."/>
            <person name="Parkhill J."/>
            <person name="Rea M.C."/>
            <person name="O'Sullivan O."/>
            <person name="Ritari J."/>
            <person name="Douillard F.P."/>
            <person name="Paul Ross R."/>
            <person name="Yang R."/>
            <person name="Briner A.E."/>
            <person name="Felis G.E."/>
            <person name="de Vos W.M."/>
            <person name="Barrangou R."/>
            <person name="Klaenhammer T.R."/>
            <person name="Caufield P.W."/>
            <person name="Cui Y."/>
            <person name="Zhang H."/>
            <person name="O'Toole P.W."/>
        </authorList>
    </citation>
    <scope>NUCLEOTIDE SEQUENCE [LARGE SCALE GENOMIC DNA]</scope>
    <source>
        <strain evidence="1 2">DSM 20634</strain>
    </source>
</reference>
<name>A0A0R2A737_9LACO</name>
<dbReference type="Proteomes" id="UP000051733">
    <property type="component" value="Unassembled WGS sequence"/>
</dbReference>
<dbReference type="PATRIC" id="fig|1423813.3.peg.1862"/>
<evidence type="ECO:0000313" key="1">
    <source>
        <dbReference type="EMBL" id="KRM61284.1"/>
    </source>
</evidence>
<keyword evidence="2" id="KW-1185">Reference proteome</keyword>
<protein>
    <submittedName>
        <fullName evidence="1">Uncharacterized protein</fullName>
    </submittedName>
</protein>
<sequence length="51" mass="6303">MDSINDIPALKIICSSFRRLLRLIRHFFKKHRRLHHINRQQFKINFSNLTK</sequence>
<dbReference type="AlphaFoldDB" id="A0A0R2A737"/>
<dbReference type="STRING" id="1423813.FC26_GL001832"/>
<proteinExistence type="predicted"/>
<dbReference type="EMBL" id="AYYY01000029">
    <property type="protein sequence ID" value="KRM61284.1"/>
    <property type="molecule type" value="Genomic_DNA"/>
</dbReference>
<comment type="caution">
    <text evidence="1">The sequence shown here is derived from an EMBL/GenBank/DDBJ whole genome shotgun (WGS) entry which is preliminary data.</text>
</comment>